<sequence>MDRGTSSLVRLGLSLRGLPADRYSSRTFRADWRRPGHISLPETV</sequence>
<dbReference type="EMBL" id="LECT01000028">
    <property type="protein sequence ID" value="KLU04497.1"/>
    <property type="molecule type" value="Genomic_DNA"/>
</dbReference>
<dbReference type="AlphaFoldDB" id="A0A0J1BD10"/>
<accession>A0A0J1BD10</accession>
<gene>
    <name evidence="1" type="ORF">RISK_003551</name>
</gene>
<name>A0A0J1BD10_RHOIS</name>
<reference evidence="1" key="1">
    <citation type="submission" date="2015-05" db="EMBL/GenBank/DDBJ databases">
        <title>Permanent draft genome of Rhodopirellula islandicus K833.</title>
        <authorList>
            <person name="Kizina J."/>
            <person name="Richter M."/>
            <person name="Glockner F.O."/>
            <person name="Harder J."/>
        </authorList>
    </citation>
    <scope>NUCLEOTIDE SEQUENCE [LARGE SCALE GENOMIC DNA]</scope>
    <source>
        <strain evidence="1">K833</strain>
    </source>
</reference>
<organism evidence="1 2">
    <name type="scientific">Rhodopirellula islandica</name>
    <dbReference type="NCBI Taxonomy" id="595434"/>
    <lineage>
        <taxon>Bacteria</taxon>
        <taxon>Pseudomonadati</taxon>
        <taxon>Planctomycetota</taxon>
        <taxon>Planctomycetia</taxon>
        <taxon>Pirellulales</taxon>
        <taxon>Pirellulaceae</taxon>
        <taxon>Rhodopirellula</taxon>
    </lineage>
</organism>
<keyword evidence="2" id="KW-1185">Reference proteome</keyword>
<protein>
    <submittedName>
        <fullName evidence="1">Uncharacterized protein</fullName>
    </submittedName>
</protein>
<evidence type="ECO:0000313" key="2">
    <source>
        <dbReference type="Proteomes" id="UP000036367"/>
    </source>
</evidence>
<dbReference type="Proteomes" id="UP000036367">
    <property type="component" value="Unassembled WGS sequence"/>
</dbReference>
<evidence type="ECO:0000313" key="1">
    <source>
        <dbReference type="EMBL" id="KLU04497.1"/>
    </source>
</evidence>
<proteinExistence type="predicted"/>
<comment type="caution">
    <text evidence="1">The sequence shown here is derived from an EMBL/GenBank/DDBJ whole genome shotgun (WGS) entry which is preliminary data.</text>
</comment>